<dbReference type="AlphaFoldDB" id="A0A9Q1C4K1"/>
<feature type="region of interest" description="Disordered" evidence="1">
    <location>
        <begin position="1"/>
        <end position="50"/>
    </location>
</feature>
<organism evidence="2 3">
    <name type="scientific">Holothuria leucospilota</name>
    <name type="common">Black long sea cucumber</name>
    <name type="synonym">Mertensiothuria leucospilota</name>
    <dbReference type="NCBI Taxonomy" id="206669"/>
    <lineage>
        <taxon>Eukaryota</taxon>
        <taxon>Metazoa</taxon>
        <taxon>Echinodermata</taxon>
        <taxon>Eleutherozoa</taxon>
        <taxon>Echinozoa</taxon>
        <taxon>Holothuroidea</taxon>
        <taxon>Aspidochirotacea</taxon>
        <taxon>Aspidochirotida</taxon>
        <taxon>Holothuriidae</taxon>
        <taxon>Holothuria</taxon>
    </lineage>
</organism>
<feature type="region of interest" description="Disordered" evidence="1">
    <location>
        <begin position="85"/>
        <end position="104"/>
    </location>
</feature>
<evidence type="ECO:0000256" key="1">
    <source>
        <dbReference type="SAM" id="MobiDB-lite"/>
    </source>
</evidence>
<keyword evidence="3" id="KW-1185">Reference proteome</keyword>
<evidence type="ECO:0000313" key="3">
    <source>
        <dbReference type="Proteomes" id="UP001152320"/>
    </source>
</evidence>
<gene>
    <name evidence="2" type="ORF">HOLleu_16782</name>
</gene>
<name>A0A9Q1C4K1_HOLLE</name>
<feature type="region of interest" description="Disordered" evidence="1">
    <location>
        <begin position="120"/>
        <end position="173"/>
    </location>
</feature>
<proteinExistence type="predicted"/>
<feature type="compositionally biased region" description="Polar residues" evidence="1">
    <location>
        <begin position="120"/>
        <end position="131"/>
    </location>
</feature>
<protein>
    <submittedName>
        <fullName evidence="2">Uncharacterized protein</fullName>
    </submittedName>
</protein>
<feature type="compositionally biased region" description="Low complexity" evidence="1">
    <location>
        <begin position="133"/>
        <end position="151"/>
    </location>
</feature>
<accession>A0A9Q1C4K1</accession>
<feature type="compositionally biased region" description="Polar residues" evidence="1">
    <location>
        <begin position="87"/>
        <end position="104"/>
    </location>
</feature>
<feature type="compositionally biased region" description="Low complexity" evidence="1">
    <location>
        <begin position="8"/>
        <end position="23"/>
    </location>
</feature>
<feature type="compositionally biased region" description="Polar residues" evidence="1">
    <location>
        <begin position="152"/>
        <end position="172"/>
    </location>
</feature>
<reference evidence="2" key="1">
    <citation type="submission" date="2021-10" db="EMBL/GenBank/DDBJ databases">
        <title>Tropical sea cucumber genome reveals ecological adaptation and Cuvierian tubules defense mechanism.</title>
        <authorList>
            <person name="Chen T."/>
        </authorList>
    </citation>
    <scope>NUCLEOTIDE SEQUENCE</scope>
    <source>
        <strain evidence="2">Nanhai2018</strain>
        <tissue evidence="2">Muscle</tissue>
    </source>
</reference>
<dbReference type="EMBL" id="JAIZAY010000007">
    <property type="protein sequence ID" value="KAJ8039153.1"/>
    <property type="molecule type" value="Genomic_DNA"/>
</dbReference>
<dbReference type="Proteomes" id="UP001152320">
    <property type="component" value="Chromosome 7"/>
</dbReference>
<evidence type="ECO:0000313" key="2">
    <source>
        <dbReference type="EMBL" id="KAJ8039153.1"/>
    </source>
</evidence>
<comment type="caution">
    <text evidence="2">The sequence shown here is derived from an EMBL/GenBank/DDBJ whole genome shotgun (WGS) entry which is preliminary data.</text>
</comment>
<sequence>MPTVIRRSLTSSPSNSSNDFFLSAEAQQLGPSGKKPRLASEKRAKKKEVLQQCKESEDTVISEEFTTILWVPNFGEVVLPGPDENVGSFSSAGQPVTTPSSSALPLQRAATPNTSAVSFQPAATPNSSAISCQPAATPSSSTLPSQLVTTPRSSIIPSDPSLDNSSASQRNCTDIFRLRPIPKYVQISSATKKG</sequence>